<dbReference type="NCBIfam" id="TIGR02532">
    <property type="entry name" value="IV_pilin_GFxxxE"/>
    <property type="match status" value="1"/>
</dbReference>
<evidence type="ECO:0000256" key="9">
    <source>
        <dbReference type="ARBA" id="ARBA00025772"/>
    </source>
</evidence>
<dbReference type="EMBL" id="CP012154">
    <property type="protein sequence ID" value="AKS40631.1"/>
    <property type="molecule type" value="Genomic_DNA"/>
</dbReference>
<evidence type="ECO:0000256" key="3">
    <source>
        <dbReference type="ARBA" id="ARBA00022475"/>
    </source>
</evidence>
<reference evidence="11 12" key="1">
    <citation type="submission" date="2015-07" db="EMBL/GenBank/DDBJ databases">
        <authorList>
            <person name="Noorani M."/>
        </authorList>
    </citation>
    <scope>NUCLEOTIDE SEQUENCE [LARGE SCALE GENOMIC DNA]</scope>
    <source>
        <strain evidence="11 12">KCTC 42284</strain>
    </source>
</reference>
<evidence type="ECO:0000256" key="1">
    <source>
        <dbReference type="ARBA" id="ARBA00004377"/>
    </source>
</evidence>
<dbReference type="GO" id="GO:0005886">
    <property type="term" value="C:plasma membrane"/>
    <property type="evidence" value="ECO:0007669"/>
    <property type="project" value="UniProtKB-SubCell"/>
</dbReference>
<evidence type="ECO:0000256" key="4">
    <source>
        <dbReference type="ARBA" id="ARBA00022481"/>
    </source>
</evidence>
<evidence type="ECO:0000313" key="11">
    <source>
        <dbReference type="EMBL" id="AKS40631.1"/>
    </source>
</evidence>
<keyword evidence="12" id="KW-1185">Reference proteome</keyword>
<dbReference type="SUPFAM" id="SSF54523">
    <property type="entry name" value="Pili subunits"/>
    <property type="match status" value="1"/>
</dbReference>
<proteinExistence type="inferred from homology"/>
<comment type="similarity">
    <text evidence="9">Belongs to the GSP H family.</text>
</comment>
<evidence type="ECO:0000313" key="12">
    <source>
        <dbReference type="Proteomes" id="UP000066624"/>
    </source>
</evidence>
<dbReference type="OrthoDB" id="2313614at2"/>
<keyword evidence="7" id="KW-1133">Transmembrane helix</keyword>
<dbReference type="GO" id="GO:0015627">
    <property type="term" value="C:type II protein secretion system complex"/>
    <property type="evidence" value="ECO:0007669"/>
    <property type="project" value="InterPro"/>
</dbReference>
<accession>A0A0K0XSM5</accession>
<evidence type="ECO:0000256" key="10">
    <source>
        <dbReference type="ARBA" id="ARBA00030775"/>
    </source>
</evidence>
<keyword evidence="6" id="KW-0812">Transmembrane</keyword>
<dbReference type="InterPro" id="IPR012902">
    <property type="entry name" value="N_methyl_site"/>
</dbReference>
<dbReference type="STRING" id="1579979.WM2015_242"/>
<dbReference type="RefSeq" id="WP_049724324.1">
    <property type="nucleotide sequence ID" value="NZ_CP012154.1"/>
</dbReference>
<dbReference type="PROSITE" id="PS00409">
    <property type="entry name" value="PROKAR_NTER_METHYL"/>
    <property type="match status" value="1"/>
</dbReference>
<protein>
    <recommendedName>
        <fullName evidence="2">Type II secretion system protein H</fullName>
    </recommendedName>
    <alternativeName>
        <fullName evidence="10">General secretion pathway protein H</fullName>
    </alternativeName>
</protein>
<keyword evidence="5" id="KW-0997">Cell inner membrane</keyword>
<comment type="subcellular location">
    <subcellularLocation>
        <location evidence="1">Cell inner membrane</location>
        <topology evidence="1">Single-pass membrane protein</topology>
    </subcellularLocation>
</comment>
<dbReference type="Gene3D" id="3.55.40.10">
    <property type="entry name" value="minor pseudopilin epsh domain"/>
    <property type="match status" value="1"/>
</dbReference>
<dbReference type="InterPro" id="IPR045584">
    <property type="entry name" value="Pilin-like"/>
</dbReference>
<evidence type="ECO:0000256" key="7">
    <source>
        <dbReference type="ARBA" id="ARBA00022989"/>
    </source>
</evidence>
<evidence type="ECO:0000256" key="8">
    <source>
        <dbReference type="ARBA" id="ARBA00023136"/>
    </source>
</evidence>
<keyword evidence="4" id="KW-0488">Methylation</keyword>
<dbReference type="AlphaFoldDB" id="A0A0K0XSM5"/>
<evidence type="ECO:0000256" key="5">
    <source>
        <dbReference type="ARBA" id="ARBA00022519"/>
    </source>
</evidence>
<dbReference type="Proteomes" id="UP000066624">
    <property type="component" value="Chromosome"/>
</dbReference>
<evidence type="ECO:0000256" key="2">
    <source>
        <dbReference type="ARBA" id="ARBA00021549"/>
    </source>
</evidence>
<keyword evidence="8" id="KW-0472">Membrane</keyword>
<organism evidence="11 12">
    <name type="scientific">Wenzhouxiangella marina</name>
    <dbReference type="NCBI Taxonomy" id="1579979"/>
    <lineage>
        <taxon>Bacteria</taxon>
        <taxon>Pseudomonadati</taxon>
        <taxon>Pseudomonadota</taxon>
        <taxon>Gammaproteobacteria</taxon>
        <taxon>Chromatiales</taxon>
        <taxon>Wenzhouxiangellaceae</taxon>
        <taxon>Wenzhouxiangella</taxon>
    </lineage>
</organism>
<keyword evidence="3" id="KW-1003">Cell membrane</keyword>
<gene>
    <name evidence="11" type="ORF">WM2015_242</name>
</gene>
<dbReference type="KEGG" id="wma:WM2015_242"/>
<dbReference type="Pfam" id="PF07963">
    <property type="entry name" value="N_methyl"/>
    <property type="match status" value="1"/>
</dbReference>
<dbReference type="InterPro" id="IPR022346">
    <property type="entry name" value="T2SS_GspH"/>
</dbReference>
<name>A0A0K0XSM5_9GAMM</name>
<evidence type="ECO:0000256" key="6">
    <source>
        <dbReference type="ARBA" id="ARBA00022692"/>
    </source>
</evidence>
<sequence length="185" mass="20128">MSNRAERAQAGFTLLELIITVALAAILLSLALPSLRAVVQNNRLTVQANDLQTAFQFARSEALKRSRPVSVCASDTSSADDADLECGADWTLGWIAYVDDEIEGTDATGIDEVLRRWPPLRGDATLNHDGDEDFVRYLADGSVDGITMPAPPLVFELRIPDCTGENARDISIVLTGRSHVERVEC</sequence>
<dbReference type="GO" id="GO:0015628">
    <property type="term" value="P:protein secretion by the type II secretion system"/>
    <property type="evidence" value="ECO:0007669"/>
    <property type="project" value="InterPro"/>
</dbReference>
<dbReference type="Pfam" id="PF12019">
    <property type="entry name" value="GspH"/>
    <property type="match status" value="1"/>
</dbReference>